<keyword evidence="2" id="KW-1133">Transmembrane helix</keyword>
<feature type="transmembrane region" description="Helical" evidence="2">
    <location>
        <begin position="215"/>
        <end position="232"/>
    </location>
</feature>
<feature type="transmembrane region" description="Helical" evidence="2">
    <location>
        <begin position="175"/>
        <end position="195"/>
    </location>
</feature>
<keyword evidence="2" id="KW-0812">Transmembrane</keyword>
<evidence type="ECO:0000256" key="1">
    <source>
        <dbReference type="SAM" id="MobiDB-lite"/>
    </source>
</evidence>
<feature type="region of interest" description="Disordered" evidence="1">
    <location>
        <begin position="110"/>
        <end position="145"/>
    </location>
</feature>
<evidence type="ECO:0000313" key="4">
    <source>
        <dbReference type="Proteomes" id="UP000756921"/>
    </source>
</evidence>
<name>A0A9P6KRG8_9PLEO</name>
<dbReference type="Proteomes" id="UP000756921">
    <property type="component" value="Unassembled WGS sequence"/>
</dbReference>
<organism evidence="3 4">
    <name type="scientific">Paraphaeosphaeria minitans</name>
    <dbReference type="NCBI Taxonomy" id="565426"/>
    <lineage>
        <taxon>Eukaryota</taxon>
        <taxon>Fungi</taxon>
        <taxon>Dikarya</taxon>
        <taxon>Ascomycota</taxon>
        <taxon>Pezizomycotina</taxon>
        <taxon>Dothideomycetes</taxon>
        <taxon>Pleosporomycetidae</taxon>
        <taxon>Pleosporales</taxon>
        <taxon>Massarineae</taxon>
        <taxon>Didymosphaeriaceae</taxon>
        <taxon>Paraphaeosphaeria</taxon>
    </lineage>
</organism>
<keyword evidence="2" id="KW-0472">Membrane</keyword>
<gene>
    <name evidence="3" type="ORF">PMIN01_06107</name>
</gene>
<dbReference type="AlphaFoldDB" id="A0A9P6KRG8"/>
<reference evidence="3" key="1">
    <citation type="journal article" date="2020" name="Mol. Plant Microbe Interact.">
        <title>Genome Sequence of the Biocontrol Agent Coniothyrium minitans strain Conio (IMI 134523).</title>
        <authorList>
            <person name="Patel D."/>
            <person name="Shittu T.A."/>
            <person name="Baroncelli R."/>
            <person name="Muthumeenakshi S."/>
            <person name="Osborne T.H."/>
            <person name="Janganan T.K."/>
            <person name="Sreenivasaprasad S."/>
        </authorList>
    </citation>
    <scope>NUCLEOTIDE SEQUENCE</scope>
    <source>
        <strain evidence="3">Conio</strain>
    </source>
</reference>
<feature type="compositionally biased region" description="Pro residues" evidence="1">
    <location>
        <begin position="29"/>
        <end position="38"/>
    </location>
</feature>
<dbReference type="EMBL" id="WJXW01000005">
    <property type="protein sequence ID" value="KAF9736192.1"/>
    <property type="molecule type" value="Genomic_DNA"/>
</dbReference>
<protein>
    <submittedName>
        <fullName evidence="3">Uncharacterized protein</fullName>
    </submittedName>
</protein>
<comment type="caution">
    <text evidence="3">The sequence shown here is derived from an EMBL/GenBank/DDBJ whole genome shotgun (WGS) entry which is preliminary data.</text>
</comment>
<evidence type="ECO:0000313" key="3">
    <source>
        <dbReference type="EMBL" id="KAF9736192.1"/>
    </source>
</evidence>
<feature type="region of interest" description="Disordered" evidence="1">
    <location>
        <begin position="25"/>
        <end position="81"/>
    </location>
</feature>
<proteinExistence type="predicted"/>
<keyword evidence="4" id="KW-1185">Reference proteome</keyword>
<accession>A0A9P6KRG8</accession>
<dbReference type="OrthoDB" id="10685175at2759"/>
<sequence>MIPLPQGIRAVPAKTFFFAPFPGTQFDPPAAPAGPPPTHYRNTRSRSRPNAGSKYDVRAIYPASHPLRNPPTKNPPAEATEPSIHDCFVKARVSEDDEFLHSLWGKLTKKKESGKETEHSAKKKNTPSTADASLDAQTHPSPPAPPLQPIPTLFVLVLILLGPSSSALLTDLLLAGSLTCALLCAACTFLPSTLWARDGMLQVLRRAGRYRRSKAFWFCVVGAALVGDWVLSPGGWGEGGCGGNSGWVSEGRWEDGAGECFVGGGV</sequence>
<evidence type="ECO:0000256" key="2">
    <source>
        <dbReference type="SAM" id="Phobius"/>
    </source>
</evidence>
<feature type="compositionally biased region" description="Polar residues" evidence="1">
    <location>
        <begin position="126"/>
        <end position="139"/>
    </location>
</feature>
<feature type="compositionally biased region" description="Basic and acidic residues" evidence="1">
    <location>
        <begin position="110"/>
        <end position="120"/>
    </location>
</feature>